<accession>F8L7J0</accession>
<proteinExistence type="predicted"/>
<dbReference type="AlphaFoldDB" id="F8L7J0"/>
<dbReference type="RefSeq" id="WP_013943190.1">
    <property type="nucleotide sequence ID" value="NC_015713.1"/>
</dbReference>
<evidence type="ECO:0000313" key="1">
    <source>
        <dbReference type="EMBL" id="CCB88723.1"/>
    </source>
</evidence>
<organism evidence="1 2">
    <name type="scientific">Simkania negevensis (strain ATCC VR-1471 / DSM 27360 / Z)</name>
    <dbReference type="NCBI Taxonomy" id="331113"/>
    <lineage>
        <taxon>Bacteria</taxon>
        <taxon>Pseudomonadati</taxon>
        <taxon>Chlamydiota</taxon>
        <taxon>Chlamydiia</taxon>
        <taxon>Parachlamydiales</taxon>
        <taxon>Simkaniaceae</taxon>
        <taxon>Simkania</taxon>
    </lineage>
</organism>
<keyword evidence="2" id="KW-1185">Reference proteome</keyword>
<reference key="1">
    <citation type="journal article" date="2011" name="Mol. Biol. Evol.">
        <title>Unity in variety -- the pan-genome of the Chlamydiae.</title>
        <authorList>
            <person name="Collingro A."/>
            <person name="Tischler P."/>
            <person name="Weinmaier T."/>
            <person name="Penz T."/>
            <person name="Heinz E."/>
            <person name="Brunham R.C."/>
            <person name="Read T.D."/>
            <person name="Bavoil P.M."/>
            <person name="Sachse K."/>
            <person name="Kahane S."/>
            <person name="Friedman M.G."/>
            <person name="Rattei T."/>
            <person name="Myers G.S.A."/>
            <person name="Horn M."/>
        </authorList>
    </citation>
    <scope>NUCLEOTIDE SEQUENCE</scope>
    <source>
        <strain>Z</strain>
    </source>
</reference>
<evidence type="ECO:0000313" key="2">
    <source>
        <dbReference type="Proteomes" id="UP000000496"/>
    </source>
</evidence>
<dbReference type="Proteomes" id="UP000000496">
    <property type="component" value="Chromosome gsn.131"/>
</dbReference>
<dbReference type="EMBL" id="FR872582">
    <property type="protein sequence ID" value="CCB88723.1"/>
    <property type="molecule type" value="Genomic_DNA"/>
</dbReference>
<name>F8L7J0_SIMNZ</name>
<gene>
    <name evidence="1" type="ordered locus">SNE_A08460</name>
</gene>
<protein>
    <submittedName>
        <fullName evidence="1">Uncharacterized protein</fullName>
    </submittedName>
</protein>
<dbReference type="KEGG" id="sng:SNE_A08460"/>
<reference evidence="1 2" key="2">
    <citation type="journal article" date="2011" name="Mol. Biol. Evol.">
        <title>Unity in variety--the pan-genome of the Chlamydiae.</title>
        <authorList>
            <person name="Collingro A."/>
            <person name="Tischler P."/>
            <person name="Weinmaier T."/>
            <person name="Penz T."/>
            <person name="Heinz E."/>
            <person name="Brunham R.C."/>
            <person name="Read T.D."/>
            <person name="Bavoil P.M."/>
            <person name="Sachse K."/>
            <person name="Kahane S."/>
            <person name="Friedman M.G."/>
            <person name="Rattei T."/>
            <person name="Myers G.S."/>
            <person name="Horn M."/>
        </authorList>
    </citation>
    <scope>NUCLEOTIDE SEQUENCE [LARGE SCALE GENOMIC DNA]</scope>
    <source>
        <strain evidence="2">ATCC VR-1471 / Z</strain>
    </source>
</reference>
<dbReference type="HOGENOM" id="CLU_2059846_0_0_0"/>
<sequence>MLRYKHYYLPVGLLTDFQLLSFFSLGVNVIWMPQVFPTVTIDPIRGVRWIFCKMFSSYTVQMPFTFHLNTWVKNLSIAFLPSFELWQDGPTETRPSSPLARFKNTYIFWGGDVSVKYAF</sequence>